<dbReference type="EMBL" id="LGRX02024230">
    <property type="protein sequence ID" value="KAK3254051.1"/>
    <property type="molecule type" value="Genomic_DNA"/>
</dbReference>
<proteinExistence type="predicted"/>
<feature type="compositionally biased region" description="Polar residues" evidence="1">
    <location>
        <begin position="273"/>
        <end position="286"/>
    </location>
</feature>
<dbReference type="AlphaFoldDB" id="A0AAE0CFD9"/>
<keyword evidence="3" id="KW-1185">Reference proteome</keyword>
<feature type="compositionally biased region" description="Acidic residues" evidence="1">
    <location>
        <begin position="37"/>
        <end position="46"/>
    </location>
</feature>
<feature type="compositionally biased region" description="Acidic residues" evidence="1">
    <location>
        <begin position="176"/>
        <end position="191"/>
    </location>
</feature>
<name>A0AAE0CFD9_9CHLO</name>
<sequence length="327" mass="38242">MLQLLPMYPLANQTKHLEDAGVEWTEQERETLGIGLEDQEREEGDMMAERNPPGRTKRNTLQRDTGKWARQEDLMEAPGREGTHTPTRILASRQYLDNYTDMASKVIKYETQWTDSEGNMLRTWSTEETIRTYLLAHTPSSDQGWEDLVDEWKRTKQGKRAERDTWHEEMEAQQMQEDEIEFQQMEQEDEAAQMVAQHTQTLQQEEGGPEPQPIGGRIGEDGDEPTREDQWEVEEVELRRMKEEEITLMHEGQQEHREPQNQQETDHARQDTRMPSQGTEEPQDGQQGIALQVTQEMELPETQDMSMEAQQDEEDDLIEMAQQQEEA</sequence>
<feature type="region of interest" description="Disordered" evidence="1">
    <location>
        <begin position="35"/>
        <end position="65"/>
    </location>
</feature>
<comment type="caution">
    <text evidence="2">The sequence shown here is derived from an EMBL/GenBank/DDBJ whole genome shotgun (WGS) entry which is preliminary data.</text>
</comment>
<dbReference type="Proteomes" id="UP001190700">
    <property type="component" value="Unassembled WGS sequence"/>
</dbReference>
<reference evidence="2 3" key="1">
    <citation type="journal article" date="2015" name="Genome Biol. Evol.">
        <title>Comparative Genomics of a Bacterivorous Green Alga Reveals Evolutionary Causalities and Consequences of Phago-Mixotrophic Mode of Nutrition.</title>
        <authorList>
            <person name="Burns J.A."/>
            <person name="Paasch A."/>
            <person name="Narechania A."/>
            <person name="Kim E."/>
        </authorList>
    </citation>
    <scope>NUCLEOTIDE SEQUENCE [LARGE SCALE GENOMIC DNA]</scope>
    <source>
        <strain evidence="2 3">PLY_AMNH</strain>
    </source>
</reference>
<organism evidence="2 3">
    <name type="scientific">Cymbomonas tetramitiformis</name>
    <dbReference type="NCBI Taxonomy" id="36881"/>
    <lineage>
        <taxon>Eukaryota</taxon>
        <taxon>Viridiplantae</taxon>
        <taxon>Chlorophyta</taxon>
        <taxon>Pyramimonadophyceae</taxon>
        <taxon>Pyramimonadales</taxon>
        <taxon>Pyramimonadaceae</taxon>
        <taxon>Cymbomonas</taxon>
    </lineage>
</organism>
<evidence type="ECO:0000313" key="3">
    <source>
        <dbReference type="Proteomes" id="UP001190700"/>
    </source>
</evidence>
<feature type="compositionally biased region" description="Basic and acidic residues" evidence="1">
    <location>
        <begin position="218"/>
        <end position="272"/>
    </location>
</feature>
<evidence type="ECO:0000256" key="1">
    <source>
        <dbReference type="SAM" id="MobiDB-lite"/>
    </source>
</evidence>
<evidence type="ECO:0000313" key="2">
    <source>
        <dbReference type="EMBL" id="KAK3254051.1"/>
    </source>
</evidence>
<feature type="compositionally biased region" description="Basic and acidic residues" evidence="1">
    <location>
        <begin position="156"/>
        <end position="170"/>
    </location>
</feature>
<protein>
    <submittedName>
        <fullName evidence="2">Uncharacterized protein</fullName>
    </submittedName>
</protein>
<accession>A0AAE0CFD9</accession>
<feature type="region of interest" description="Disordered" evidence="1">
    <location>
        <begin position="156"/>
        <end position="327"/>
    </location>
</feature>
<gene>
    <name evidence="2" type="ORF">CYMTET_36713</name>
</gene>